<dbReference type="AlphaFoldDB" id="A0A229UKE1"/>
<proteinExistence type="predicted"/>
<organism evidence="1 2">
    <name type="scientific">Paenibacillus rigui</name>
    <dbReference type="NCBI Taxonomy" id="554312"/>
    <lineage>
        <taxon>Bacteria</taxon>
        <taxon>Bacillati</taxon>
        <taxon>Bacillota</taxon>
        <taxon>Bacilli</taxon>
        <taxon>Bacillales</taxon>
        <taxon>Paenibacillaceae</taxon>
        <taxon>Paenibacillus</taxon>
    </lineage>
</organism>
<name>A0A229UKE1_9BACL</name>
<evidence type="ECO:0000313" key="1">
    <source>
        <dbReference type="EMBL" id="OXM83765.1"/>
    </source>
</evidence>
<accession>A0A229UKE1</accession>
<evidence type="ECO:0000313" key="2">
    <source>
        <dbReference type="Proteomes" id="UP000215509"/>
    </source>
</evidence>
<gene>
    <name evidence="1" type="ORF">CF651_23740</name>
</gene>
<protein>
    <submittedName>
        <fullName evidence="1">GapA-binding peptide SR1P</fullName>
    </submittedName>
</protein>
<dbReference type="EMBL" id="NMQW01000038">
    <property type="protein sequence ID" value="OXM83765.1"/>
    <property type="molecule type" value="Genomic_DNA"/>
</dbReference>
<dbReference type="InterPro" id="IPR025236">
    <property type="entry name" value="SR1P"/>
</dbReference>
<dbReference type="Proteomes" id="UP000215509">
    <property type="component" value="Unassembled WGS sequence"/>
</dbReference>
<sequence>MENSPVSLEMGVIICRHCETEIGTFDSEKVTTYYSDCQEQQCLEGRKAVKSENNHPAVR</sequence>
<dbReference type="Pfam" id="PF13790">
    <property type="entry name" value="SR1P"/>
    <property type="match status" value="1"/>
</dbReference>
<comment type="caution">
    <text evidence="1">The sequence shown here is derived from an EMBL/GenBank/DDBJ whole genome shotgun (WGS) entry which is preliminary data.</text>
</comment>
<reference evidence="1 2" key="1">
    <citation type="submission" date="2017-07" db="EMBL/GenBank/DDBJ databases">
        <title>Genome sequencing and assembly of Paenibacillus rigui.</title>
        <authorList>
            <person name="Mayilraj S."/>
        </authorList>
    </citation>
    <scope>NUCLEOTIDE SEQUENCE [LARGE SCALE GENOMIC DNA]</scope>
    <source>
        <strain evidence="1 2">JCM 16352</strain>
    </source>
</reference>
<keyword evidence="2" id="KW-1185">Reference proteome</keyword>